<protein>
    <submittedName>
        <fullName evidence="2">DinB family protein</fullName>
    </submittedName>
</protein>
<comment type="caution">
    <text evidence="2">The sequence shown here is derived from an EMBL/GenBank/DDBJ whole genome shotgun (WGS) entry which is preliminary data.</text>
</comment>
<feature type="domain" description="DinB-like" evidence="1">
    <location>
        <begin position="10"/>
        <end position="144"/>
    </location>
</feature>
<organism evidence="2 3">
    <name type="scientific">Flagellimonas allohymeniacidonis</name>
    <dbReference type="NCBI Taxonomy" id="2517819"/>
    <lineage>
        <taxon>Bacteria</taxon>
        <taxon>Pseudomonadati</taxon>
        <taxon>Bacteroidota</taxon>
        <taxon>Flavobacteriia</taxon>
        <taxon>Flavobacteriales</taxon>
        <taxon>Flavobacteriaceae</taxon>
        <taxon>Flagellimonas</taxon>
    </lineage>
</organism>
<dbReference type="InterPro" id="IPR024775">
    <property type="entry name" value="DinB-like"/>
</dbReference>
<dbReference type="Pfam" id="PF12867">
    <property type="entry name" value="DinB_2"/>
    <property type="match status" value="1"/>
</dbReference>
<dbReference type="Gene3D" id="1.20.120.450">
    <property type="entry name" value="dinb family like domain"/>
    <property type="match status" value="1"/>
</dbReference>
<evidence type="ECO:0000259" key="1">
    <source>
        <dbReference type="Pfam" id="PF12867"/>
    </source>
</evidence>
<dbReference type="Proteomes" id="UP000291981">
    <property type="component" value="Unassembled WGS sequence"/>
</dbReference>
<name>A0A4Q8QDI4_9FLAO</name>
<dbReference type="OrthoDB" id="4295522at2"/>
<dbReference type="SUPFAM" id="SSF109854">
    <property type="entry name" value="DinB/YfiT-like putative metalloenzymes"/>
    <property type="match status" value="1"/>
</dbReference>
<reference evidence="2 3" key="1">
    <citation type="submission" date="2019-02" db="EMBL/GenBank/DDBJ databases">
        <title>Draft genome sequence of Muricauda sp. 176CP4-71.</title>
        <authorList>
            <person name="Park J.-S."/>
        </authorList>
    </citation>
    <scope>NUCLEOTIDE SEQUENCE [LARGE SCALE GENOMIC DNA]</scope>
    <source>
        <strain evidence="2 3">176CP4-71</strain>
    </source>
</reference>
<gene>
    <name evidence="2" type="ORF">EW142_14040</name>
</gene>
<proteinExistence type="predicted"/>
<dbReference type="EMBL" id="SGIU01000002">
    <property type="protein sequence ID" value="TAI47774.1"/>
    <property type="molecule type" value="Genomic_DNA"/>
</dbReference>
<dbReference type="AlphaFoldDB" id="A0A4Q8QDI4"/>
<dbReference type="RefSeq" id="WP_130614875.1">
    <property type="nucleotide sequence ID" value="NZ_SGIU01000002.1"/>
</dbReference>
<keyword evidence="3" id="KW-1185">Reference proteome</keyword>
<evidence type="ECO:0000313" key="3">
    <source>
        <dbReference type="Proteomes" id="UP000291981"/>
    </source>
</evidence>
<dbReference type="InterPro" id="IPR034660">
    <property type="entry name" value="DinB/YfiT-like"/>
</dbReference>
<accession>A0A4Q8QDI4</accession>
<evidence type="ECO:0000313" key="2">
    <source>
        <dbReference type="EMBL" id="TAI47774.1"/>
    </source>
</evidence>
<sequence>MEKQFDILLKNRTILRYYLQNLTKDELFRIPKGFNNNIWWNIAHVVVTTQVLTYGFSGLDYIMEEELVEKYRKGTSPEGEPSLDEVKRIEDGLFSTLQTMETDYQEGKFSGFKEYLTSPKVLLRTVEDAISFSVFHDGLHLGTILALRKAIAQENH</sequence>